<dbReference type="EMBL" id="LAZR01029701">
    <property type="protein sequence ID" value="KKL58782.1"/>
    <property type="molecule type" value="Genomic_DNA"/>
</dbReference>
<comment type="caution">
    <text evidence="1">The sequence shown here is derived from an EMBL/GenBank/DDBJ whole genome shotgun (WGS) entry which is preliminary data.</text>
</comment>
<reference evidence="1" key="1">
    <citation type="journal article" date="2015" name="Nature">
        <title>Complex archaea that bridge the gap between prokaryotes and eukaryotes.</title>
        <authorList>
            <person name="Spang A."/>
            <person name="Saw J.H."/>
            <person name="Jorgensen S.L."/>
            <person name="Zaremba-Niedzwiedzka K."/>
            <person name="Martijn J."/>
            <person name="Lind A.E."/>
            <person name="van Eijk R."/>
            <person name="Schleper C."/>
            <person name="Guy L."/>
            <person name="Ettema T.J."/>
        </authorList>
    </citation>
    <scope>NUCLEOTIDE SEQUENCE</scope>
</reference>
<sequence length="47" mass="5522">MGIEFPVYVCYFELFVFNTINKVFGLNIEGLGRYFGLILDPFFHNRA</sequence>
<accession>A0A0F9G690</accession>
<evidence type="ECO:0000313" key="1">
    <source>
        <dbReference type="EMBL" id="KKL58782.1"/>
    </source>
</evidence>
<protein>
    <submittedName>
        <fullName evidence="1">Uncharacterized protein</fullName>
    </submittedName>
</protein>
<name>A0A0F9G690_9ZZZZ</name>
<gene>
    <name evidence="1" type="ORF">LCGC14_2221910</name>
</gene>
<proteinExistence type="predicted"/>
<organism evidence="1">
    <name type="scientific">marine sediment metagenome</name>
    <dbReference type="NCBI Taxonomy" id="412755"/>
    <lineage>
        <taxon>unclassified sequences</taxon>
        <taxon>metagenomes</taxon>
        <taxon>ecological metagenomes</taxon>
    </lineage>
</organism>
<dbReference type="AlphaFoldDB" id="A0A0F9G690"/>